<dbReference type="InterPro" id="IPR036388">
    <property type="entry name" value="WH-like_DNA-bd_sf"/>
</dbReference>
<dbReference type="AlphaFoldDB" id="A0A370DNH2"/>
<name>A0A370DNH2_9GAMM</name>
<evidence type="ECO:0000313" key="2">
    <source>
        <dbReference type="Proteomes" id="UP000254771"/>
    </source>
</evidence>
<gene>
    <name evidence="1" type="ORF">DIZ78_09445</name>
</gene>
<accession>A0A370DNH2</accession>
<reference evidence="1 2" key="1">
    <citation type="journal article" date="2018" name="ISME J.">
        <title>Endosymbiont genomes yield clues of tubeworm success.</title>
        <authorList>
            <person name="Li Y."/>
            <person name="Liles M.R."/>
            <person name="Halanych K.M."/>
        </authorList>
    </citation>
    <scope>NUCLEOTIDE SEQUENCE [LARGE SCALE GENOMIC DNA]</scope>
    <source>
        <strain evidence="1">A1462</strain>
    </source>
</reference>
<protein>
    <recommendedName>
        <fullName evidence="3">Mor transcription activator domain-containing protein</fullName>
    </recommendedName>
</protein>
<dbReference type="Proteomes" id="UP000254771">
    <property type="component" value="Unassembled WGS sequence"/>
</dbReference>
<evidence type="ECO:0008006" key="3">
    <source>
        <dbReference type="Google" id="ProtNLM"/>
    </source>
</evidence>
<dbReference type="Gene3D" id="1.10.10.10">
    <property type="entry name" value="Winged helix-like DNA-binding domain superfamily/Winged helix DNA-binding domain"/>
    <property type="match status" value="1"/>
</dbReference>
<sequence>MSRDQDIADYLVHAMTNAMELAGVDPALVNQIADQVEQDVRQQYGADRHYVAAPSKIGRNRKVIECWKKGMDRKKISRQVGASRKTIDRVINNYLQRQSGGFGREEWNL</sequence>
<evidence type="ECO:0000313" key="1">
    <source>
        <dbReference type="EMBL" id="RDH86383.1"/>
    </source>
</evidence>
<dbReference type="EMBL" id="QFXE01000010">
    <property type="protein sequence ID" value="RDH86383.1"/>
    <property type="molecule type" value="Genomic_DNA"/>
</dbReference>
<comment type="caution">
    <text evidence="1">The sequence shown here is derived from an EMBL/GenBank/DDBJ whole genome shotgun (WGS) entry which is preliminary data.</text>
</comment>
<organism evidence="1 2">
    <name type="scientific">endosymbiont of Escarpia spicata</name>
    <dbReference type="NCBI Taxonomy" id="2200908"/>
    <lineage>
        <taxon>Bacteria</taxon>
        <taxon>Pseudomonadati</taxon>
        <taxon>Pseudomonadota</taxon>
        <taxon>Gammaproteobacteria</taxon>
        <taxon>sulfur-oxidizing symbionts</taxon>
    </lineage>
</organism>
<keyword evidence="2" id="KW-1185">Reference proteome</keyword>
<proteinExistence type="predicted"/>